<protein>
    <recommendedName>
        <fullName evidence="5">UDP-glucuronosyltransferase</fullName>
        <ecNumber evidence="5">2.4.1.17</ecNumber>
    </recommendedName>
</protein>
<dbReference type="PANTHER" id="PTHR48043:SF159">
    <property type="entry name" value="EG:EG0003.4 PROTEIN-RELATED"/>
    <property type="match status" value="1"/>
</dbReference>
<proteinExistence type="inferred from homology"/>
<dbReference type="InterPro" id="IPR002213">
    <property type="entry name" value="UDP_glucos_trans"/>
</dbReference>
<keyword evidence="2 4" id="KW-0328">Glycosyltransferase</keyword>
<evidence type="ECO:0000256" key="2">
    <source>
        <dbReference type="ARBA" id="ARBA00022676"/>
    </source>
</evidence>
<dbReference type="CDD" id="cd03784">
    <property type="entry name" value="GT1_Gtf-like"/>
    <property type="match status" value="1"/>
</dbReference>
<dbReference type="AlphaFoldDB" id="A0AAW1UC12"/>
<keyword evidence="5" id="KW-0812">Transmembrane</keyword>
<evidence type="ECO:0000256" key="4">
    <source>
        <dbReference type="RuleBase" id="RU003718"/>
    </source>
</evidence>
<evidence type="ECO:0000313" key="6">
    <source>
        <dbReference type="EMBL" id="KAK9880075.1"/>
    </source>
</evidence>
<sequence>MKLFVLLNLMFGVVYCEKILAFFFFPAVSHQNALKPIAKELSLRGHEVTLVTPNPDYNSSLSNLTEIDVSVGYEPFQFYDLTKLNRDSVYLIDLVLMGHHLYEDIVIRQLKAKGVKELLQKPADSFDLILIEGNTPAYFGLQHIFNAPLITLSSYGTGTYYHHVFGNPIHPVLYPDIFAQLSGPISNLLDKIDSLYVTLTYHLMAEYYMFPRMDKLVRPYFGLDMPYIGDMVRNASMMMLNVNPIISERRPLSANVIHYYKLHTPKIEELPKDLQEILDHSKNGVVYFSLGTNVRFQFLGGNIKEIILEALGELPYTVLCKWESEYQENKPKNVILRKWFPQESVLAHPNMKVFVTQGGLQSIQETIPNGIPMLVIPFLGEQPMNAKILADRGIAEVIMPKFLKKEILRDTILKLANEERYRLKAQQLRDVYMDQPQSDMDKVIWWCEYVIRHRGAKHLRSPSADISLYEYFMIDIFICILVAICVIYKGFSLLLIIAFRILGQTSSEVKLKRQ</sequence>
<comment type="caution">
    <text evidence="6">The sequence shown here is derived from an EMBL/GenBank/DDBJ whole genome shotgun (WGS) entry which is preliminary data.</text>
</comment>
<dbReference type="FunFam" id="3.40.50.2000:FF:000021">
    <property type="entry name" value="UDP-glucuronosyltransferase"/>
    <property type="match status" value="1"/>
</dbReference>
<comment type="catalytic activity">
    <reaction evidence="5">
        <text>glucuronate acceptor + UDP-alpha-D-glucuronate = acceptor beta-D-glucuronoside + UDP + H(+)</text>
        <dbReference type="Rhea" id="RHEA:21032"/>
        <dbReference type="ChEBI" id="CHEBI:15378"/>
        <dbReference type="ChEBI" id="CHEBI:58052"/>
        <dbReference type="ChEBI" id="CHEBI:58223"/>
        <dbReference type="ChEBI" id="CHEBI:132367"/>
        <dbReference type="ChEBI" id="CHEBI:132368"/>
        <dbReference type="EC" id="2.4.1.17"/>
    </reaction>
</comment>
<organism evidence="6 7">
    <name type="scientific">Henosepilachna vigintioctopunctata</name>
    <dbReference type="NCBI Taxonomy" id="420089"/>
    <lineage>
        <taxon>Eukaryota</taxon>
        <taxon>Metazoa</taxon>
        <taxon>Ecdysozoa</taxon>
        <taxon>Arthropoda</taxon>
        <taxon>Hexapoda</taxon>
        <taxon>Insecta</taxon>
        <taxon>Pterygota</taxon>
        <taxon>Neoptera</taxon>
        <taxon>Endopterygota</taxon>
        <taxon>Coleoptera</taxon>
        <taxon>Polyphaga</taxon>
        <taxon>Cucujiformia</taxon>
        <taxon>Coccinelloidea</taxon>
        <taxon>Coccinellidae</taxon>
        <taxon>Epilachninae</taxon>
        <taxon>Epilachnini</taxon>
        <taxon>Henosepilachna</taxon>
    </lineage>
</organism>
<dbReference type="InterPro" id="IPR035595">
    <property type="entry name" value="UDP_glycos_trans_CS"/>
</dbReference>
<gene>
    <name evidence="6" type="ORF">WA026_008586</name>
</gene>
<dbReference type="Proteomes" id="UP001431783">
    <property type="component" value="Unassembled WGS sequence"/>
</dbReference>
<dbReference type="SUPFAM" id="SSF53756">
    <property type="entry name" value="UDP-Glycosyltransferase/glycogen phosphorylase"/>
    <property type="match status" value="1"/>
</dbReference>
<dbReference type="InterPro" id="IPR050271">
    <property type="entry name" value="UDP-glycosyltransferase"/>
</dbReference>
<evidence type="ECO:0000256" key="3">
    <source>
        <dbReference type="ARBA" id="ARBA00022679"/>
    </source>
</evidence>
<comment type="subcellular location">
    <subcellularLocation>
        <location evidence="5">Membrane</location>
        <topology evidence="5">Single-pass membrane protein</topology>
    </subcellularLocation>
</comment>
<evidence type="ECO:0000313" key="7">
    <source>
        <dbReference type="Proteomes" id="UP001431783"/>
    </source>
</evidence>
<dbReference type="PROSITE" id="PS00375">
    <property type="entry name" value="UDPGT"/>
    <property type="match status" value="1"/>
</dbReference>
<keyword evidence="5" id="KW-1133">Transmembrane helix</keyword>
<reference evidence="6 7" key="1">
    <citation type="submission" date="2023-03" db="EMBL/GenBank/DDBJ databases">
        <title>Genome insight into feeding habits of ladybird beetles.</title>
        <authorList>
            <person name="Li H.-S."/>
            <person name="Huang Y.-H."/>
            <person name="Pang H."/>
        </authorList>
    </citation>
    <scope>NUCLEOTIDE SEQUENCE [LARGE SCALE GENOMIC DNA]</scope>
    <source>
        <strain evidence="6">SYSU_2023b</strain>
        <tissue evidence="6">Whole body</tissue>
    </source>
</reference>
<evidence type="ECO:0000256" key="5">
    <source>
        <dbReference type="RuleBase" id="RU362059"/>
    </source>
</evidence>
<accession>A0AAW1UC12</accession>
<dbReference type="EC" id="2.4.1.17" evidence="5"/>
<dbReference type="EMBL" id="JARQZJ010000063">
    <property type="protein sequence ID" value="KAK9880075.1"/>
    <property type="molecule type" value="Genomic_DNA"/>
</dbReference>
<feature type="transmembrane region" description="Helical" evidence="5">
    <location>
        <begin position="471"/>
        <end position="503"/>
    </location>
</feature>
<comment type="similarity">
    <text evidence="1 4">Belongs to the UDP-glycosyltransferase family.</text>
</comment>
<dbReference type="GO" id="GO:0016020">
    <property type="term" value="C:membrane"/>
    <property type="evidence" value="ECO:0007669"/>
    <property type="project" value="UniProtKB-SubCell"/>
</dbReference>
<name>A0AAW1UC12_9CUCU</name>
<dbReference type="GO" id="GO:0015020">
    <property type="term" value="F:glucuronosyltransferase activity"/>
    <property type="evidence" value="ECO:0007669"/>
    <property type="project" value="UniProtKB-EC"/>
</dbReference>
<keyword evidence="5" id="KW-0472">Membrane</keyword>
<keyword evidence="3 4" id="KW-0808">Transferase</keyword>
<keyword evidence="7" id="KW-1185">Reference proteome</keyword>
<dbReference type="Gene3D" id="3.40.50.2000">
    <property type="entry name" value="Glycogen Phosphorylase B"/>
    <property type="match status" value="2"/>
</dbReference>
<evidence type="ECO:0000256" key="1">
    <source>
        <dbReference type="ARBA" id="ARBA00009995"/>
    </source>
</evidence>
<dbReference type="Pfam" id="PF00201">
    <property type="entry name" value="UDPGT"/>
    <property type="match status" value="1"/>
</dbReference>
<dbReference type="PANTHER" id="PTHR48043">
    <property type="entry name" value="EG:EG0003.4 PROTEIN-RELATED"/>
    <property type="match status" value="1"/>
</dbReference>